<keyword evidence="2" id="KW-0812">Transmembrane</keyword>
<organism evidence="4 5">
    <name type="scientific">Bradyrhizobium niftali</name>
    <dbReference type="NCBI Taxonomy" id="2560055"/>
    <lineage>
        <taxon>Bacteria</taxon>
        <taxon>Pseudomonadati</taxon>
        <taxon>Pseudomonadota</taxon>
        <taxon>Alphaproteobacteria</taxon>
        <taxon>Hyphomicrobiales</taxon>
        <taxon>Nitrobacteraceae</taxon>
        <taxon>Bradyrhizobium</taxon>
    </lineage>
</organism>
<feature type="transmembrane region" description="Helical" evidence="2">
    <location>
        <begin position="230"/>
        <end position="248"/>
    </location>
</feature>
<feature type="transmembrane region" description="Helical" evidence="2">
    <location>
        <begin position="278"/>
        <end position="297"/>
    </location>
</feature>
<dbReference type="Proteomes" id="UP000297966">
    <property type="component" value="Unassembled WGS sequence"/>
</dbReference>
<feature type="transmembrane region" description="Helical" evidence="2">
    <location>
        <begin position="47"/>
        <end position="70"/>
    </location>
</feature>
<reference evidence="4 5" key="1">
    <citation type="submission" date="2019-03" db="EMBL/GenBank/DDBJ databases">
        <title>Bradyrhizobium diversity isolated from nodules of Chamaecrista fasciculata.</title>
        <authorList>
            <person name="Klepa M.S."/>
            <person name="Urquiaga M.O."/>
            <person name="Hungria M."/>
            <person name="Delamuta J.R."/>
        </authorList>
    </citation>
    <scope>NUCLEOTIDE SEQUENCE [LARGE SCALE GENOMIC DNA]</scope>
    <source>
        <strain evidence="4 5">CNPSo 3448</strain>
    </source>
</reference>
<evidence type="ECO:0000313" key="4">
    <source>
        <dbReference type="EMBL" id="TFV43464.1"/>
    </source>
</evidence>
<gene>
    <name evidence="4" type="ORF">E4K65_32000</name>
</gene>
<dbReference type="PANTHER" id="PTHR30373">
    <property type="entry name" value="UPF0603 PROTEIN YGCG"/>
    <property type="match status" value="1"/>
</dbReference>
<dbReference type="Pfam" id="PF04536">
    <property type="entry name" value="TPM_phosphatase"/>
    <property type="match status" value="1"/>
</dbReference>
<feature type="region of interest" description="Disordered" evidence="1">
    <location>
        <begin position="1"/>
        <end position="37"/>
    </location>
</feature>
<proteinExistence type="predicted"/>
<feature type="compositionally biased region" description="Low complexity" evidence="1">
    <location>
        <begin position="305"/>
        <end position="314"/>
    </location>
</feature>
<keyword evidence="5" id="KW-1185">Reference proteome</keyword>
<name>A0A4Y9LM10_9BRAD</name>
<sequence length="347" mass="35856">MRMRQAPPTTVIPRGGGESSTPRPPGSSTAASGILDRPPPRAMTARLWRVCSAFLLCSILQLALLLAFAFPAAADVAVPQLTGRVVDQTGTLSSGDIAALTQKLRDFEMRKGSQVAVLIVPTTQPETIEQFSIRVAEAWKLGRKKVDDGAILVVAKNDRHLRIEVGYGLEGALTDVTSRRIIDEIITPKFRTGDFSGGISDGVDRMIRVIDGEPLPVPSPTVNFGNLDDIAPLFIVTLFASIGVGGFFRAMLGRLLGSLATGGIIAALSWLILGSFAIALALGALGFVIGFIADLFSAMAPSSGRSRGGSWSSGSSGGGWSSGSSSDSGSFSGGGGSFGGGGASGSW</sequence>
<keyword evidence="2" id="KW-1133">Transmembrane helix</keyword>
<accession>A0A4Y9LM10</accession>
<feature type="region of interest" description="Disordered" evidence="1">
    <location>
        <begin position="305"/>
        <end position="347"/>
    </location>
</feature>
<dbReference type="OrthoDB" id="9810918at2"/>
<dbReference type="PANTHER" id="PTHR30373:SF2">
    <property type="entry name" value="UPF0603 PROTEIN YGCG"/>
    <property type="match status" value="1"/>
</dbReference>
<protein>
    <submittedName>
        <fullName evidence="4">YgcG family protein</fullName>
    </submittedName>
</protein>
<evidence type="ECO:0000256" key="1">
    <source>
        <dbReference type="SAM" id="MobiDB-lite"/>
    </source>
</evidence>
<keyword evidence="2" id="KW-0472">Membrane</keyword>
<dbReference type="InterPro" id="IPR007621">
    <property type="entry name" value="TPM_dom"/>
</dbReference>
<dbReference type="Gene3D" id="3.10.310.50">
    <property type="match status" value="1"/>
</dbReference>
<dbReference type="EMBL" id="SPQT01000023">
    <property type="protein sequence ID" value="TFV43464.1"/>
    <property type="molecule type" value="Genomic_DNA"/>
</dbReference>
<feature type="transmembrane region" description="Helical" evidence="2">
    <location>
        <begin position="255"/>
        <end position="272"/>
    </location>
</feature>
<comment type="caution">
    <text evidence="4">The sequence shown here is derived from an EMBL/GenBank/DDBJ whole genome shotgun (WGS) entry which is preliminary data.</text>
</comment>
<evidence type="ECO:0000256" key="2">
    <source>
        <dbReference type="SAM" id="Phobius"/>
    </source>
</evidence>
<evidence type="ECO:0000313" key="5">
    <source>
        <dbReference type="Proteomes" id="UP000297966"/>
    </source>
</evidence>
<feature type="domain" description="TPM" evidence="3">
    <location>
        <begin position="85"/>
        <end position="208"/>
    </location>
</feature>
<evidence type="ECO:0000259" key="3">
    <source>
        <dbReference type="Pfam" id="PF04536"/>
    </source>
</evidence>
<dbReference type="AlphaFoldDB" id="A0A4Y9LM10"/>
<feature type="compositionally biased region" description="Gly residues" evidence="1">
    <location>
        <begin position="331"/>
        <end position="347"/>
    </location>
</feature>